<reference evidence="3 5" key="2">
    <citation type="journal article" date="2013" name="Nature">
        <title>Insights into bilaterian evolution from three spiralian genomes.</title>
        <authorList>
            <person name="Simakov O."/>
            <person name="Marletaz F."/>
            <person name="Cho S.J."/>
            <person name="Edsinger-Gonzales E."/>
            <person name="Havlak P."/>
            <person name="Hellsten U."/>
            <person name="Kuo D.H."/>
            <person name="Larsson T."/>
            <person name="Lv J."/>
            <person name="Arendt D."/>
            <person name="Savage R."/>
            <person name="Osoegawa K."/>
            <person name="de Jong P."/>
            <person name="Grimwood J."/>
            <person name="Chapman J.A."/>
            <person name="Shapiro H."/>
            <person name="Aerts A."/>
            <person name="Otillar R.P."/>
            <person name="Terry A.Y."/>
            <person name="Boore J.L."/>
            <person name="Grigoriev I.V."/>
            <person name="Lindberg D.R."/>
            <person name="Seaver E.C."/>
            <person name="Weisblat D.A."/>
            <person name="Putnam N.H."/>
            <person name="Rokhsar D.S."/>
        </authorList>
    </citation>
    <scope>NUCLEOTIDE SEQUENCE</scope>
    <source>
        <strain evidence="3 5">I ESC-2004</strain>
    </source>
</reference>
<dbReference type="HOGENOM" id="CLU_588280_0_0_1"/>
<dbReference type="Proteomes" id="UP000014760">
    <property type="component" value="Unassembled WGS sequence"/>
</dbReference>
<keyword evidence="5" id="KW-1185">Reference proteome</keyword>
<dbReference type="STRING" id="283909.R7VLT7"/>
<organism evidence="3">
    <name type="scientific">Capitella teleta</name>
    <name type="common">Polychaete worm</name>
    <dbReference type="NCBI Taxonomy" id="283909"/>
    <lineage>
        <taxon>Eukaryota</taxon>
        <taxon>Metazoa</taxon>
        <taxon>Spiralia</taxon>
        <taxon>Lophotrochozoa</taxon>
        <taxon>Annelida</taxon>
        <taxon>Polychaeta</taxon>
        <taxon>Sedentaria</taxon>
        <taxon>Scolecida</taxon>
        <taxon>Capitellidae</taxon>
        <taxon>Capitella</taxon>
    </lineage>
</organism>
<reference evidence="5" key="1">
    <citation type="submission" date="2012-12" db="EMBL/GenBank/DDBJ databases">
        <authorList>
            <person name="Hellsten U."/>
            <person name="Grimwood J."/>
            <person name="Chapman J.A."/>
            <person name="Shapiro H."/>
            <person name="Aerts A."/>
            <person name="Otillar R.P."/>
            <person name="Terry A.Y."/>
            <person name="Boore J.L."/>
            <person name="Simakov O."/>
            <person name="Marletaz F."/>
            <person name="Cho S.-J."/>
            <person name="Edsinger-Gonzales E."/>
            <person name="Havlak P."/>
            <person name="Kuo D.-H."/>
            <person name="Larsson T."/>
            <person name="Lv J."/>
            <person name="Arendt D."/>
            <person name="Savage R."/>
            <person name="Osoegawa K."/>
            <person name="de Jong P."/>
            <person name="Lindberg D.R."/>
            <person name="Seaver E.C."/>
            <person name="Weisblat D.A."/>
            <person name="Putnam N.H."/>
            <person name="Grigoriev I.V."/>
            <person name="Rokhsar D.S."/>
        </authorList>
    </citation>
    <scope>NUCLEOTIDE SEQUENCE</scope>
    <source>
        <strain evidence="5">I ESC-2004</strain>
    </source>
</reference>
<reference evidence="4" key="3">
    <citation type="submission" date="2015-06" db="UniProtKB">
        <authorList>
            <consortium name="EnsemblMetazoa"/>
        </authorList>
    </citation>
    <scope>IDENTIFICATION</scope>
</reference>
<evidence type="ECO:0000313" key="3">
    <source>
        <dbReference type="EMBL" id="ELU18556.1"/>
    </source>
</evidence>
<feature type="compositionally biased region" description="Basic and acidic residues" evidence="2">
    <location>
        <begin position="444"/>
        <end position="455"/>
    </location>
</feature>
<accession>R7VLT7</accession>
<feature type="coiled-coil region" evidence="1">
    <location>
        <begin position="376"/>
        <end position="412"/>
    </location>
</feature>
<evidence type="ECO:0000313" key="5">
    <source>
        <dbReference type="Proteomes" id="UP000014760"/>
    </source>
</evidence>
<protein>
    <submittedName>
        <fullName evidence="3 4">Uncharacterized protein</fullName>
    </submittedName>
</protein>
<dbReference type="AlphaFoldDB" id="R7VLT7"/>
<evidence type="ECO:0000256" key="1">
    <source>
        <dbReference type="SAM" id="Coils"/>
    </source>
</evidence>
<evidence type="ECO:0000256" key="2">
    <source>
        <dbReference type="SAM" id="MobiDB-lite"/>
    </source>
</evidence>
<dbReference type="EMBL" id="AMQN01016234">
    <property type="status" value="NOT_ANNOTATED_CDS"/>
    <property type="molecule type" value="Genomic_DNA"/>
</dbReference>
<dbReference type="EnsemblMetazoa" id="CapteT209568">
    <property type="protein sequence ID" value="CapteP209568"/>
    <property type="gene ID" value="CapteG209568"/>
</dbReference>
<gene>
    <name evidence="3" type="ORF">CAPTEDRAFT_209568</name>
</gene>
<proteinExistence type="predicted"/>
<name>R7VLT7_CAPTE</name>
<sequence>MSKHRMSGFDPKWNDSLPWVREVDGGMICNICQFHQTRPSRSKVGEAVWVDKSCQSLFKYCLDSHDKSATHMQAMALEADRKSSHATGILSCMQQKYTVYNKLACIAAFRNIYFLMKNEIPHTTKYLKGGRSITNFIQVVPLNDGKAETITSAIIDFVLSLELPLEKMCAFRSDEWNQLPDTTNASLYTLWDKRTTHGDPQAKAIDVQACVKNKFRWEWLDTKVNLRVGKDSVTVKIGDSIAKMEKARAAYCTLCNKPVQYGSAGKGALAQHLEKPCHLDRWKARRDNEQLTVAADAAFWPTRQLLVKGALTIFHGPRIESAFSLMGSSLNSQTTRLDTHTVSALMTIKYAMGSTPAVEKMKKSKDDCHDKELTINIKMASKRRKAEQARKREEKERIMKRLELAKMSTKAEYIKKKKEDLLKERKKHLKQQRHAALTALARKRSNEKTSSEKRSNICQKTLKRT</sequence>
<feature type="region of interest" description="Disordered" evidence="2">
    <location>
        <begin position="438"/>
        <end position="465"/>
    </location>
</feature>
<keyword evidence="1" id="KW-0175">Coiled coil</keyword>
<evidence type="ECO:0000313" key="4">
    <source>
        <dbReference type="EnsemblMetazoa" id="CapteP209568"/>
    </source>
</evidence>
<dbReference type="OrthoDB" id="10059291at2759"/>
<dbReference type="EMBL" id="KB291853">
    <property type="protein sequence ID" value="ELU18556.1"/>
    <property type="molecule type" value="Genomic_DNA"/>
</dbReference>